<protein>
    <submittedName>
        <fullName evidence="2">Uncharacterized protein</fullName>
    </submittedName>
</protein>
<keyword evidence="3" id="KW-1185">Reference proteome</keyword>
<feature type="compositionally biased region" description="Polar residues" evidence="1">
    <location>
        <begin position="157"/>
        <end position="172"/>
    </location>
</feature>
<feature type="region of interest" description="Disordered" evidence="1">
    <location>
        <begin position="152"/>
        <end position="172"/>
    </location>
</feature>
<gene>
    <name evidence="2" type="ORF">EV702DRAFT_1047110</name>
</gene>
<reference evidence="2" key="1">
    <citation type="journal article" date="2020" name="New Phytol.">
        <title>Comparative genomics reveals dynamic genome evolution in host specialist ectomycorrhizal fungi.</title>
        <authorList>
            <person name="Lofgren L.A."/>
            <person name="Nguyen N.H."/>
            <person name="Vilgalys R."/>
            <person name="Ruytinx J."/>
            <person name="Liao H.L."/>
            <person name="Branco S."/>
            <person name="Kuo A."/>
            <person name="LaButti K."/>
            <person name="Lipzen A."/>
            <person name="Andreopoulos W."/>
            <person name="Pangilinan J."/>
            <person name="Riley R."/>
            <person name="Hundley H."/>
            <person name="Na H."/>
            <person name="Barry K."/>
            <person name="Grigoriev I.V."/>
            <person name="Stajich J.E."/>
            <person name="Kennedy P.G."/>
        </authorList>
    </citation>
    <scope>NUCLEOTIDE SEQUENCE</scope>
    <source>
        <strain evidence="2">DOB743</strain>
    </source>
</reference>
<comment type="caution">
    <text evidence="2">The sequence shown here is derived from an EMBL/GenBank/DDBJ whole genome shotgun (WGS) entry which is preliminary data.</text>
</comment>
<evidence type="ECO:0000256" key="1">
    <source>
        <dbReference type="SAM" id="MobiDB-lite"/>
    </source>
</evidence>
<accession>A0A9P6ZSW5</accession>
<feature type="region of interest" description="Disordered" evidence="1">
    <location>
        <begin position="1"/>
        <end position="24"/>
    </location>
</feature>
<dbReference type="EMBL" id="JABBWD010000035">
    <property type="protein sequence ID" value="KAG1775256.1"/>
    <property type="molecule type" value="Genomic_DNA"/>
</dbReference>
<name>A0A9P6ZSW5_9AGAM</name>
<evidence type="ECO:0000313" key="2">
    <source>
        <dbReference type="EMBL" id="KAG1775256.1"/>
    </source>
</evidence>
<sequence>MWDQWVPPQLGPTRSIPQENLPPGFKYSFRSKDIPTRAHNKHAMKSTCSTMPARKATADAMVKKHFGKQALKLSQSHRTASSSAEPQYSGQTFEMCWDVERDPAPTVNAPSAAAGPYDLCWDELSSSRIGTIPAITLEAATPLAATTYDFCWDEDPQSTTPDSVQDDQPATSVSGYQGGFDMCWGDAPLGGDIATPSAASQFDMCWDDRPATSATGYQGGFDMCWGDTPLDGNGDSECHLTAAPNPGSVISAVNHPESSGSQYIRMSGTPSSSPSEDLVIVTVEAGEAVFRRADDWLARINSIMRDNDNEDAAEIICINQALITKYHHTRNQYVTATSDIAMIQHMLQMFRQVDDPLTVLELGMKKEGR</sequence>
<dbReference type="OrthoDB" id="2692763at2759"/>
<evidence type="ECO:0000313" key="3">
    <source>
        <dbReference type="Proteomes" id="UP000714275"/>
    </source>
</evidence>
<dbReference type="Proteomes" id="UP000714275">
    <property type="component" value="Unassembled WGS sequence"/>
</dbReference>
<organism evidence="2 3">
    <name type="scientific">Suillus placidus</name>
    <dbReference type="NCBI Taxonomy" id="48579"/>
    <lineage>
        <taxon>Eukaryota</taxon>
        <taxon>Fungi</taxon>
        <taxon>Dikarya</taxon>
        <taxon>Basidiomycota</taxon>
        <taxon>Agaricomycotina</taxon>
        <taxon>Agaricomycetes</taxon>
        <taxon>Agaricomycetidae</taxon>
        <taxon>Boletales</taxon>
        <taxon>Suillineae</taxon>
        <taxon>Suillaceae</taxon>
        <taxon>Suillus</taxon>
    </lineage>
</organism>
<proteinExistence type="predicted"/>
<dbReference type="AlphaFoldDB" id="A0A9P6ZSW5"/>